<protein>
    <submittedName>
        <fullName evidence="1">Uncharacterized protein</fullName>
    </submittedName>
</protein>
<dbReference type="OrthoDB" id="3246549at2759"/>
<dbReference type="AlphaFoldDB" id="A0A1X7SDW3"/>
<sequence length="78" mass="9078">SLSPSSTDLLAIESEMVPIDLSDSYLKSREYRDTRRECDRIIEGLEKNERGVRFSGLRGKYTTSFFWQVINNFTILIL</sequence>
<proteinExistence type="predicted"/>
<name>A0A1X7SDW3_AMPQE</name>
<accession>A0A1X7SDW3</accession>
<dbReference type="InParanoid" id="A0A1X7SDW3"/>
<reference evidence="1" key="1">
    <citation type="submission" date="2017-05" db="UniProtKB">
        <authorList>
            <consortium name="EnsemblMetazoa"/>
        </authorList>
    </citation>
    <scope>IDENTIFICATION</scope>
</reference>
<organism evidence="1">
    <name type="scientific">Amphimedon queenslandica</name>
    <name type="common">Sponge</name>
    <dbReference type="NCBI Taxonomy" id="400682"/>
    <lineage>
        <taxon>Eukaryota</taxon>
        <taxon>Metazoa</taxon>
        <taxon>Porifera</taxon>
        <taxon>Demospongiae</taxon>
        <taxon>Heteroscleromorpha</taxon>
        <taxon>Haplosclerida</taxon>
        <taxon>Niphatidae</taxon>
        <taxon>Amphimedon</taxon>
    </lineage>
</organism>
<evidence type="ECO:0000313" key="1">
    <source>
        <dbReference type="EnsemblMetazoa" id="Aqu2.1.00244_001"/>
    </source>
</evidence>
<dbReference type="EnsemblMetazoa" id="Aqu2.1.00244_001">
    <property type="protein sequence ID" value="Aqu2.1.00244_001"/>
    <property type="gene ID" value="Aqu2.1.00244"/>
</dbReference>